<keyword evidence="2" id="KW-1185">Reference proteome</keyword>
<dbReference type="OrthoDB" id="1055762at2"/>
<comment type="caution">
    <text evidence="1">The sequence shown here is derived from an EMBL/GenBank/DDBJ whole genome shotgun (WGS) entry which is preliminary data.</text>
</comment>
<accession>A0A5C6ZAP8</accession>
<name>A0A5C6ZAP8_9FLAO</name>
<reference evidence="1 2" key="1">
    <citation type="submission" date="2019-08" db="EMBL/GenBank/DDBJ databases">
        <title>Genomes of Subsaximicrobium wynnwilliamsii strains.</title>
        <authorList>
            <person name="Bowman J.P."/>
        </authorList>
    </citation>
    <scope>NUCLEOTIDE SEQUENCE [LARGE SCALE GENOMIC DNA]</scope>
    <source>
        <strain evidence="1 2">2-80-2</strain>
    </source>
</reference>
<proteinExistence type="predicted"/>
<organism evidence="1 2">
    <name type="scientific">Subsaximicrobium wynnwilliamsii</name>
    <dbReference type="NCBI Taxonomy" id="291179"/>
    <lineage>
        <taxon>Bacteria</taxon>
        <taxon>Pseudomonadati</taxon>
        <taxon>Bacteroidota</taxon>
        <taxon>Flavobacteriia</taxon>
        <taxon>Flavobacteriales</taxon>
        <taxon>Flavobacteriaceae</taxon>
        <taxon>Subsaximicrobium</taxon>
    </lineage>
</organism>
<dbReference type="Proteomes" id="UP000321578">
    <property type="component" value="Unassembled WGS sequence"/>
</dbReference>
<sequence>MRNAIATLPFLQQTLESCCDEPLDLYIKDSPDDNGTEPNTVTQNMWTSQDIWVRNSEDGGLEHQNPEYTTSDPFSSPNYIYVRVINNSCSTSSGNETLTVNWAKANTALAWPQNWNGDLTDNDDNNFDPTDGGGDPLGGVLPIVTIPLLQGGEETIVSIPWVVPNPNDYSDNDNPWHFCLIARIDSTDDPMGTYTSNPNVMVRNNNNQAWKNITVVDLVSDERSGSVLVANPSNTPRTFFLELQKETNEGGKPIFDEAEVTIKMDDVLFNAWERGGKLAEELDPTLEEKKKLVKGNNVILDNIAFEANEMGLLTLYFNFLTEELTDKTEYTYHVIQKDANTGEVIGGETYVIKKEDRSTFIADAGGDKEVDFNETIIISAEDINEPAAYNWYDNDGNLVYQGKDLTVTADVVKKYKLEVVATTDGFKDYVDVEVKFKPSLIESISPNPTSDNATINYKINDTNSAYLMVIGYYGSNTSNNYILDTNTQQTQIDTSNYSLGYYTVALVCDGEIVDAKTLIKQ</sequence>
<protein>
    <submittedName>
        <fullName evidence="1">Uncharacterized protein</fullName>
    </submittedName>
</protein>
<dbReference type="AlphaFoldDB" id="A0A5C6ZAP8"/>
<evidence type="ECO:0000313" key="1">
    <source>
        <dbReference type="EMBL" id="TXD86394.1"/>
    </source>
</evidence>
<evidence type="ECO:0000313" key="2">
    <source>
        <dbReference type="Proteomes" id="UP000321578"/>
    </source>
</evidence>
<gene>
    <name evidence="1" type="ORF">ESY86_20300</name>
</gene>
<dbReference type="EMBL" id="VORO01000064">
    <property type="protein sequence ID" value="TXD86394.1"/>
    <property type="molecule type" value="Genomic_DNA"/>
</dbReference>
<dbReference type="RefSeq" id="WP_147089908.1">
    <property type="nucleotide sequence ID" value="NZ_VORN01000065.1"/>
</dbReference>